<evidence type="ECO:0008006" key="4">
    <source>
        <dbReference type="Google" id="ProtNLM"/>
    </source>
</evidence>
<evidence type="ECO:0000256" key="1">
    <source>
        <dbReference type="ARBA" id="ARBA00022729"/>
    </source>
</evidence>
<dbReference type="InterPro" id="IPR028974">
    <property type="entry name" value="TSP_type-3_rpt"/>
</dbReference>
<dbReference type="GO" id="GO:0005509">
    <property type="term" value="F:calcium ion binding"/>
    <property type="evidence" value="ECO:0007669"/>
    <property type="project" value="InterPro"/>
</dbReference>
<comment type="caution">
    <text evidence="2">The sequence shown here is derived from an EMBL/GenBank/DDBJ whole genome shotgun (WGS) entry which is preliminary data.</text>
</comment>
<dbReference type="eggNOG" id="COG2885">
    <property type="taxonomic scope" value="Bacteria"/>
</dbReference>
<organism evidence="2 3">
    <name type="scientific">Chryseobacterium luteum</name>
    <dbReference type="NCBI Taxonomy" id="421531"/>
    <lineage>
        <taxon>Bacteria</taxon>
        <taxon>Pseudomonadati</taxon>
        <taxon>Bacteroidota</taxon>
        <taxon>Flavobacteriia</taxon>
        <taxon>Flavobacteriales</taxon>
        <taxon>Weeksellaceae</taxon>
        <taxon>Chryseobacterium group</taxon>
        <taxon>Chryseobacterium</taxon>
    </lineage>
</organism>
<dbReference type="SUPFAM" id="SSF103647">
    <property type="entry name" value="TSP type-3 repeat"/>
    <property type="match status" value="1"/>
</dbReference>
<sequence length="298" mass="34453">MKIKVSAVLFFIISYFHAQEIKDTDNDGITDKDDQCFEIAGPLENNGCPWPDTDGDGILDKDDACPTVAGKPELNGCPKDDCTDNIKLQKRNVEDFVLQQKEINYQALQKHFLQILKKINFNSEILLFLNSNVLEGEGPSKCPGLDFPEYQEYSTSNLVWNESMLNALSKTLDKTIFPVSYNSWWWGNGGFYTENSKEFRFLSKSQINYINNLPLFSDVKHGRIRYIRVKNKKLEGLSKDFNQIIFRQDRTIVNGSFQTEIELTISTKIEFHAYIFKYDFDKKNWLLTSDKSQITTIK</sequence>
<keyword evidence="3" id="KW-1185">Reference proteome</keyword>
<dbReference type="Pfam" id="PF02412">
    <property type="entry name" value="TSP_3"/>
    <property type="match status" value="2"/>
</dbReference>
<dbReference type="EMBL" id="JPRO01000001">
    <property type="protein sequence ID" value="KFF09267.1"/>
    <property type="molecule type" value="Genomic_DNA"/>
</dbReference>
<evidence type="ECO:0000313" key="3">
    <source>
        <dbReference type="Proteomes" id="UP000028703"/>
    </source>
</evidence>
<gene>
    <name evidence="2" type="ORF">IX38_01780</name>
</gene>
<dbReference type="STRING" id="421531.IX38_01780"/>
<dbReference type="InterPro" id="IPR003367">
    <property type="entry name" value="Thrombospondin_3-like_rpt"/>
</dbReference>
<dbReference type="GO" id="GO:0007155">
    <property type="term" value="P:cell adhesion"/>
    <property type="evidence" value="ECO:0007669"/>
    <property type="project" value="InterPro"/>
</dbReference>
<name>A0A085ZXV3_9FLAO</name>
<dbReference type="Proteomes" id="UP000028703">
    <property type="component" value="Unassembled WGS sequence"/>
</dbReference>
<proteinExistence type="predicted"/>
<evidence type="ECO:0000313" key="2">
    <source>
        <dbReference type="EMBL" id="KFF09267.1"/>
    </source>
</evidence>
<protein>
    <recommendedName>
        <fullName evidence="4">Thrombospondin</fullName>
    </recommendedName>
</protein>
<dbReference type="AlphaFoldDB" id="A0A085ZXV3"/>
<reference evidence="2 3" key="1">
    <citation type="submission" date="2014-07" db="EMBL/GenBank/DDBJ databases">
        <title>Genome of Chryseobacterium luteum DSM 18605.</title>
        <authorList>
            <person name="Stropko S.J."/>
            <person name="Pipes S.E."/>
            <person name="Newman J.D."/>
        </authorList>
    </citation>
    <scope>NUCLEOTIDE SEQUENCE [LARGE SCALE GENOMIC DNA]</scope>
    <source>
        <strain evidence="2 3">DSM 18605</strain>
    </source>
</reference>
<accession>A0A085ZXV3</accession>
<keyword evidence="1" id="KW-0732">Signal</keyword>